<dbReference type="GO" id="GO:0043024">
    <property type="term" value="F:ribosomal small subunit binding"/>
    <property type="evidence" value="ECO:0007669"/>
    <property type="project" value="TreeGrafter"/>
</dbReference>
<evidence type="ECO:0000313" key="5">
    <source>
        <dbReference type="EMBL" id="EKU48514.1"/>
    </source>
</evidence>
<evidence type="ECO:0000256" key="2">
    <source>
        <dbReference type="ARBA" id="ARBA00022845"/>
    </source>
</evidence>
<dbReference type="Pfam" id="PF02482">
    <property type="entry name" value="Ribosomal_S30AE"/>
    <property type="match status" value="1"/>
</dbReference>
<reference evidence="5 6" key="1">
    <citation type="journal article" date="2013" name="Genome Announc.">
        <title>Genome Sequence of Staphylococcus massiliensis Strain S46, Isolated from the Surface of Healthy Human Skin.</title>
        <authorList>
            <person name="Srivastav R."/>
            <person name="Singh A."/>
            <person name="Jangir P.K."/>
            <person name="Kumari C."/>
            <person name="Muduli S."/>
            <person name="Sharma R."/>
        </authorList>
    </citation>
    <scope>NUCLEOTIDE SEQUENCE [LARGE SCALE GENOMIC DNA]</scope>
    <source>
        <strain evidence="5 6">S46</strain>
    </source>
</reference>
<dbReference type="AlphaFoldDB" id="K9AMJ0"/>
<comment type="function">
    <text evidence="3">Required for dimerization of active 70S ribosomes into 100S ribosomes in stationary phase; 100S ribosomes are translationally inactive and sometimes present during exponential growth.</text>
</comment>
<feature type="domain" description="Sigma 54 modulation/S30EA ribosomal protein C-terminal" evidence="4">
    <location>
        <begin position="128"/>
        <end position="181"/>
    </location>
</feature>
<organism evidence="5 6">
    <name type="scientific">Staphylococcus massiliensis S46</name>
    <dbReference type="NCBI Taxonomy" id="1229783"/>
    <lineage>
        <taxon>Bacteria</taxon>
        <taxon>Bacillati</taxon>
        <taxon>Bacillota</taxon>
        <taxon>Bacilli</taxon>
        <taxon>Bacillales</taxon>
        <taxon>Staphylococcaceae</taxon>
        <taxon>Staphylococcus</taxon>
    </lineage>
</organism>
<dbReference type="InterPro" id="IPR038416">
    <property type="entry name" value="Ribosom_S30AE_C_sf"/>
</dbReference>
<dbReference type="InterPro" id="IPR003489">
    <property type="entry name" value="RHF/RaiA"/>
</dbReference>
<dbReference type="Pfam" id="PF16321">
    <property type="entry name" value="Ribosom_S30AE_C"/>
    <property type="match status" value="1"/>
</dbReference>
<evidence type="ECO:0000256" key="1">
    <source>
        <dbReference type="ARBA" id="ARBA00022490"/>
    </source>
</evidence>
<comment type="subunit">
    <text evidence="3">Interacts with 100S ribosomes.</text>
</comment>
<dbReference type="InterPro" id="IPR032528">
    <property type="entry name" value="Ribosom_S30AE_C"/>
</dbReference>
<dbReference type="RefSeq" id="WP_009383074.1">
    <property type="nucleotide sequence ID" value="NZ_AMSQ01000006.1"/>
</dbReference>
<dbReference type="OrthoDB" id="9794975at2"/>
<sequence>MIKFEIHGDNLTITDAIRNYIEEKVGKLERYFTNVPNVTAHVKVKTYQNSSTKIEVTIPLKNVTLRAEERHDDLYAGIDLINNKLERQVRKYKTKVNRKHRAKGNKEDLFTPVVENTTEEEQQNEPDIEIIKSKEFALKPMDSEEAVLQMNLLGHDFFVFNDRDTEGTSIVYKRKDGKYGLIQTKS</sequence>
<dbReference type="Proteomes" id="UP000009885">
    <property type="component" value="Unassembled WGS sequence"/>
</dbReference>
<dbReference type="InterPro" id="IPR034694">
    <property type="entry name" value="HPF_long/plastid"/>
</dbReference>
<dbReference type="InterPro" id="IPR036567">
    <property type="entry name" value="RHF-like"/>
</dbReference>
<dbReference type="CDD" id="cd00552">
    <property type="entry name" value="RaiA"/>
    <property type="match status" value="1"/>
</dbReference>
<keyword evidence="6" id="KW-1185">Reference proteome</keyword>
<gene>
    <name evidence="3" type="primary">hpf</name>
    <name evidence="5" type="ORF">C273_04865</name>
</gene>
<name>K9AMJ0_9STAP</name>
<dbReference type="eggNOG" id="COG1544">
    <property type="taxonomic scope" value="Bacteria"/>
</dbReference>
<dbReference type="Gene3D" id="3.30.160.100">
    <property type="entry name" value="Ribosome hibernation promotion factor-like"/>
    <property type="match status" value="1"/>
</dbReference>
<dbReference type="GO" id="GO:0022627">
    <property type="term" value="C:cytosolic small ribosomal subunit"/>
    <property type="evidence" value="ECO:0007669"/>
    <property type="project" value="TreeGrafter"/>
</dbReference>
<dbReference type="NCBIfam" id="TIGR00741">
    <property type="entry name" value="yfiA"/>
    <property type="match status" value="1"/>
</dbReference>
<evidence type="ECO:0000256" key="3">
    <source>
        <dbReference type="HAMAP-Rule" id="MF_00839"/>
    </source>
</evidence>
<dbReference type="FunFam" id="3.30.505.50:FF:000001">
    <property type="entry name" value="Ribosome hibernation promoting factor"/>
    <property type="match status" value="1"/>
</dbReference>
<dbReference type="GO" id="GO:0045900">
    <property type="term" value="P:negative regulation of translational elongation"/>
    <property type="evidence" value="ECO:0007669"/>
    <property type="project" value="TreeGrafter"/>
</dbReference>
<evidence type="ECO:0000313" key="6">
    <source>
        <dbReference type="Proteomes" id="UP000009885"/>
    </source>
</evidence>
<dbReference type="PATRIC" id="fig|1229783.3.peg.981"/>
<dbReference type="EMBL" id="AMSQ01000006">
    <property type="protein sequence ID" value="EKU48514.1"/>
    <property type="molecule type" value="Genomic_DNA"/>
</dbReference>
<dbReference type="Gene3D" id="3.30.505.50">
    <property type="entry name" value="Sigma 54 modulation/S30EA ribosomal protein, C-terminal domain"/>
    <property type="match status" value="1"/>
</dbReference>
<dbReference type="PANTHER" id="PTHR33231">
    <property type="entry name" value="30S RIBOSOMAL PROTEIN"/>
    <property type="match status" value="1"/>
</dbReference>
<comment type="caution">
    <text evidence="5">The sequence shown here is derived from an EMBL/GenBank/DDBJ whole genome shotgun (WGS) entry which is preliminary data.</text>
</comment>
<dbReference type="PANTHER" id="PTHR33231:SF1">
    <property type="entry name" value="30S RIBOSOMAL PROTEIN"/>
    <property type="match status" value="1"/>
</dbReference>
<dbReference type="HAMAP" id="MF_00839">
    <property type="entry name" value="HPF"/>
    <property type="match status" value="1"/>
</dbReference>
<dbReference type="STRING" id="1229783.C273_04865"/>
<keyword evidence="1 3" id="KW-0963">Cytoplasm</keyword>
<accession>K9AMJ0</accession>
<evidence type="ECO:0000259" key="4">
    <source>
        <dbReference type="Pfam" id="PF16321"/>
    </source>
</evidence>
<protein>
    <recommendedName>
        <fullName evidence="3">Ribosome hibernation promoting factor</fullName>
        <shortName evidence="3">HPF</shortName>
    </recommendedName>
</protein>
<comment type="subcellular location">
    <subcellularLocation>
        <location evidence="3">Cytoplasm</location>
    </subcellularLocation>
</comment>
<dbReference type="SUPFAM" id="SSF69754">
    <property type="entry name" value="Ribosome binding protein Y (YfiA homologue)"/>
    <property type="match status" value="1"/>
</dbReference>
<dbReference type="InterPro" id="IPR050574">
    <property type="entry name" value="HPF/YfiA_ribosome-assoc"/>
</dbReference>
<proteinExistence type="inferred from homology"/>
<keyword evidence="2 3" id="KW-0810">Translation regulation</keyword>
<comment type="similarity">
    <text evidence="3">Belongs to the HPF/YfiA ribosome-associated protein family. Long HPF subfamily.</text>
</comment>